<dbReference type="SUPFAM" id="SSF53639">
    <property type="entry name" value="AraD/HMP-PK domain-like"/>
    <property type="match status" value="1"/>
</dbReference>
<dbReference type="PANTHER" id="PTHR10672">
    <property type="entry name" value="ADDUCIN"/>
    <property type="match status" value="1"/>
</dbReference>
<evidence type="ECO:0000256" key="1">
    <source>
        <dbReference type="ARBA" id="ARBA00037961"/>
    </source>
</evidence>
<dbReference type="Gene3D" id="3.40.225.10">
    <property type="entry name" value="Class II aldolase/adducin N-terminal domain"/>
    <property type="match status" value="1"/>
</dbReference>
<evidence type="ECO:0000313" key="3">
    <source>
        <dbReference type="EMBL" id="GAA1228550.1"/>
    </source>
</evidence>
<dbReference type="InterPro" id="IPR036409">
    <property type="entry name" value="Aldolase_II/adducin_N_sf"/>
</dbReference>
<feature type="domain" description="Class II aldolase/adducin N-terminal" evidence="2">
    <location>
        <begin position="53"/>
        <end position="233"/>
    </location>
</feature>
<keyword evidence="4" id="KW-1185">Reference proteome</keyword>
<dbReference type="InterPro" id="IPR001303">
    <property type="entry name" value="Aldolase_II/adducin_N"/>
</dbReference>
<protein>
    <submittedName>
        <fullName evidence="3">Class II aldolase/adducin family protein</fullName>
    </submittedName>
</protein>
<name>A0ABN1W2P4_9ACTN</name>
<evidence type="ECO:0000259" key="2">
    <source>
        <dbReference type="SMART" id="SM01007"/>
    </source>
</evidence>
<dbReference type="RefSeq" id="WP_344440800.1">
    <property type="nucleotide sequence ID" value="NZ_BAAALF010000022.1"/>
</dbReference>
<evidence type="ECO:0000313" key="4">
    <source>
        <dbReference type="Proteomes" id="UP001500037"/>
    </source>
</evidence>
<comment type="caution">
    <text evidence="3">The sequence shown here is derived from an EMBL/GenBank/DDBJ whole genome shotgun (WGS) entry which is preliminary data.</text>
</comment>
<dbReference type="SMART" id="SM01007">
    <property type="entry name" value="Aldolase_II"/>
    <property type="match status" value="1"/>
</dbReference>
<dbReference type="Pfam" id="PF00596">
    <property type="entry name" value="Aldolase_II"/>
    <property type="match status" value="1"/>
</dbReference>
<dbReference type="PANTHER" id="PTHR10672:SF3">
    <property type="entry name" value="PROTEIN HU-LI TAI SHAO"/>
    <property type="match status" value="1"/>
</dbReference>
<reference evidence="3 4" key="1">
    <citation type="journal article" date="2019" name="Int. J. Syst. Evol. Microbiol.">
        <title>The Global Catalogue of Microorganisms (GCM) 10K type strain sequencing project: providing services to taxonomists for standard genome sequencing and annotation.</title>
        <authorList>
            <consortium name="The Broad Institute Genomics Platform"/>
            <consortium name="The Broad Institute Genome Sequencing Center for Infectious Disease"/>
            <person name="Wu L."/>
            <person name="Ma J."/>
        </authorList>
    </citation>
    <scope>NUCLEOTIDE SEQUENCE [LARGE SCALE GENOMIC DNA]</scope>
    <source>
        <strain evidence="3 4">JCM 13004</strain>
    </source>
</reference>
<comment type="similarity">
    <text evidence="1">Belongs to the aldolase class II family.</text>
</comment>
<accession>A0ABN1W2P4</accession>
<dbReference type="EMBL" id="BAAALF010000022">
    <property type="protein sequence ID" value="GAA1228550.1"/>
    <property type="molecule type" value="Genomic_DNA"/>
</dbReference>
<dbReference type="NCBIfam" id="NF004855">
    <property type="entry name" value="PRK06208.1"/>
    <property type="match status" value="1"/>
</dbReference>
<organism evidence="3 4">
    <name type="scientific">Kitasatospora nipponensis</name>
    <dbReference type="NCBI Taxonomy" id="258049"/>
    <lineage>
        <taxon>Bacteria</taxon>
        <taxon>Bacillati</taxon>
        <taxon>Actinomycetota</taxon>
        <taxon>Actinomycetes</taxon>
        <taxon>Kitasatosporales</taxon>
        <taxon>Streptomycetaceae</taxon>
        <taxon>Kitasatospora</taxon>
    </lineage>
</organism>
<dbReference type="InterPro" id="IPR051017">
    <property type="entry name" value="Aldolase-II_Adducin_sf"/>
</dbReference>
<proteinExistence type="inferred from homology"/>
<sequence length="287" mass="30485">MTLRTEDAPTDPRIAAAAAAAVGAEGSGRGPELRPALPPTFATAAEEREHRKVQLAAAFRMFSRAGLDEGVAGHITVRDPEHTDSYWVNPFGLHFSLIRQSDLVRVDHTGAVVEGEGPVNAAAVAIHCAVHAARPDVVAAAHAHGPYGKTLSSLPMGIEPLTQDACAFYEDFGVHATYNGVVTGAEEGRAIGAALGNHKAVILRNHGMLTVGGSVESAAWWFLTLERTAQAQLMAYSAAAGLGAGPLLIDPEQARQTQGEIGFELAGWFQWQPIWQRISRDNPDIYA</sequence>
<dbReference type="Proteomes" id="UP001500037">
    <property type="component" value="Unassembled WGS sequence"/>
</dbReference>
<gene>
    <name evidence="3" type="ORF">GCM10009665_18730</name>
</gene>